<proteinExistence type="predicted"/>
<reference evidence="1 2" key="1">
    <citation type="submission" date="2023-03" db="EMBL/GenBank/DDBJ databases">
        <title>Genome insight into feeding habits of ladybird beetles.</title>
        <authorList>
            <person name="Li H.-S."/>
            <person name="Huang Y.-H."/>
            <person name="Pang H."/>
        </authorList>
    </citation>
    <scope>NUCLEOTIDE SEQUENCE [LARGE SCALE GENOMIC DNA]</scope>
    <source>
        <strain evidence="1">SYSU_2023b</strain>
        <tissue evidence="1">Whole body</tissue>
    </source>
</reference>
<organism evidence="1 2">
    <name type="scientific">Henosepilachna vigintioctopunctata</name>
    <dbReference type="NCBI Taxonomy" id="420089"/>
    <lineage>
        <taxon>Eukaryota</taxon>
        <taxon>Metazoa</taxon>
        <taxon>Ecdysozoa</taxon>
        <taxon>Arthropoda</taxon>
        <taxon>Hexapoda</taxon>
        <taxon>Insecta</taxon>
        <taxon>Pterygota</taxon>
        <taxon>Neoptera</taxon>
        <taxon>Endopterygota</taxon>
        <taxon>Coleoptera</taxon>
        <taxon>Polyphaga</taxon>
        <taxon>Cucujiformia</taxon>
        <taxon>Coccinelloidea</taxon>
        <taxon>Coccinellidae</taxon>
        <taxon>Epilachninae</taxon>
        <taxon>Epilachnini</taxon>
        <taxon>Henosepilachna</taxon>
    </lineage>
</organism>
<gene>
    <name evidence="1" type="ORF">WA026_007997</name>
</gene>
<evidence type="ECO:0000313" key="1">
    <source>
        <dbReference type="EMBL" id="KAK9870426.1"/>
    </source>
</evidence>
<keyword evidence="2" id="KW-1185">Reference proteome</keyword>
<protein>
    <submittedName>
        <fullName evidence="1">Uncharacterized protein</fullName>
    </submittedName>
</protein>
<dbReference type="AlphaFoldDB" id="A0AAW1TQM1"/>
<evidence type="ECO:0000313" key="2">
    <source>
        <dbReference type="Proteomes" id="UP001431783"/>
    </source>
</evidence>
<comment type="caution">
    <text evidence="1">The sequence shown here is derived from an EMBL/GenBank/DDBJ whole genome shotgun (WGS) entry which is preliminary data.</text>
</comment>
<accession>A0AAW1TQM1</accession>
<name>A0AAW1TQM1_9CUCU</name>
<dbReference type="EMBL" id="JARQZJ010000003">
    <property type="protein sequence ID" value="KAK9870426.1"/>
    <property type="molecule type" value="Genomic_DNA"/>
</dbReference>
<sequence length="114" mass="13056">MDILATNNVTQKFLSIVEALNGKMMKNEPTRLSSTSATYLDNIIINISDDLFASAINEHISAISEGPEILFSTFFKYYKRYTAGYDSTIRTWLPQTQNKIPNIYFFIKTKQESL</sequence>
<dbReference type="Proteomes" id="UP001431783">
    <property type="component" value="Unassembled WGS sequence"/>
</dbReference>